<dbReference type="Proteomes" id="UP000827976">
    <property type="component" value="Chromosome 15"/>
</dbReference>
<gene>
    <name evidence="1" type="ORF">IHE45_15G103300</name>
</gene>
<reference evidence="2" key="1">
    <citation type="journal article" date="2022" name="Nat. Commun.">
        <title>Chromosome evolution and the genetic basis of agronomically important traits in greater yam.</title>
        <authorList>
            <person name="Bredeson J.V."/>
            <person name="Lyons J.B."/>
            <person name="Oniyinde I.O."/>
            <person name="Okereke N.R."/>
            <person name="Kolade O."/>
            <person name="Nnabue I."/>
            <person name="Nwadili C.O."/>
            <person name="Hribova E."/>
            <person name="Parker M."/>
            <person name="Nwogha J."/>
            <person name="Shu S."/>
            <person name="Carlson J."/>
            <person name="Kariba R."/>
            <person name="Muthemba S."/>
            <person name="Knop K."/>
            <person name="Barton G.J."/>
            <person name="Sherwood A.V."/>
            <person name="Lopez-Montes A."/>
            <person name="Asiedu R."/>
            <person name="Jamnadass R."/>
            <person name="Muchugi A."/>
            <person name="Goodstein D."/>
            <person name="Egesi C.N."/>
            <person name="Featherston J."/>
            <person name="Asfaw A."/>
            <person name="Simpson G.G."/>
            <person name="Dolezel J."/>
            <person name="Hendre P.S."/>
            <person name="Van Deynze A."/>
            <person name="Kumar P.L."/>
            <person name="Obidiegwu J.E."/>
            <person name="Bhattacharjee R."/>
            <person name="Rokhsar D.S."/>
        </authorList>
    </citation>
    <scope>NUCLEOTIDE SEQUENCE [LARGE SCALE GENOMIC DNA]</scope>
    <source>
        <strain evidence="2">cv. TDa95/00328</strain>
    </source>
</reference>
<accession>A0ACB7UNL5</accession>
<dbReference type="EMBL" id="CM037025">
    <property type="protein sequence ID" value="KAH7662025.1"/>
    <property type="molecule type" value="Genomic_DNA"/>
</dbReference>
<keyword evidence="2" id="KW-1185">Reference proteome</keyword>
<comment type="caution">
    <text evidence="1">The sequence shown here is derived from an EMBL/GenBank/DDBJ whole genome shotgun (WGS) entry which is preliminary data.</text>
</comment>
<sequence length="749" mass="84098">MLTRIKHYCQNFSTSFISQQCTNDLIISLCKQGQYPEALEAAFSSDCIFYPSTYAQLFHASSSIRSLSAIRRLHRRLSNSRVLTDVILHNHILNAYGKCRSLDDALQLFDTMPERNLVTWTSVISGLSQNHREREAVELYLGMLQSGFLPDQFALGSVVRACSGLLDIELGRQLHCHTIKMDHGRDRIVQNALVTMYSRSDSIRDASIVFERIADKDLVSWGSMIAALAQKGHELEALCLFKQMLDIGVDRPNEFHFGSLFSACGVISRLDQGEQLHGLCVKFGLETDNFAGCSLSDMYARCGRLDHARKVFSQIESPDLVSWNSIISAFAYAGFLNEALLFFSQMRVFGLQPDDITTRALLCAFSSSSSLHQGQVVHCYALKMGLCRNIAVLNSLLAMYTKCSDLYTSFEFLFKDINHNHDIVSWNTILTACLQHRQPEKVFQLLKELRNSSNKPDQITLNAILCACADLAYLDMGNQINAYAIKLGLNTDSMVCNGLIDAYAKCGSLDNARKLFELMGDNRDVFSWSSLIVGYAQFGFGRKSLELFTLMQDLGIKPNHVTFVGVLTACKHIGLVDEGLHYYKQMEAEYHIAPTREHCSCIIDLLARSGRLTEAERFKDEMPFEADIVMLKTLLAACRVHNNVEIGKRAAEGILKIDPFNSAAYVLMCNIYASAGCWDDFARLRKAMKSNGVIKSPGRSWIEVKGEVSVFIVEDTSHSESDEIYMVLDVLQMEMLEAGYSPMPLSWHE</sequence>
<protein>
    <submittedName>
        <fullName evidence="1">Tetratricopeptide-like helical domain-containing protein</fullName>
    </submittedName>
</protein>
<proteinExistence type="predicted"/>
<evidence type="ECO:0000313" key="2">
    <source>
        <dbReference type="Proteomes" id="UP000827976"/>
    </source>
</evidence>
<name>A0ACB7UNL5_DIOAL</name>
<evidence type="ECO:0000313" key="1">
    <source>
        <dbReference type="EMBL" id="KAH7662025.1"/>
    </source>
</evidence>
<organism evidence="1 2">
    <name type="scientific">Dioscorea alata</name>
    <name type="common">Purple yam</name>
    <dbReference type="NCBI Taxonomy" id="55571"/>
    <lineage>
        <taxon>Eukaryota</taxon>
        <taxon>Viridiplantae</taxon>
        <taxon>Streptophyta</taxon>
        <taxon>Embryophyta</taxon>
        <taxon>Tracheophyta</taxon>
        <taxon>Spermatophyta</taxon>
        <taxon>Magnoliopsida</taxon>
        <taxon>Liliopsida</taxon>
        <taxon>Dioscoreales</taxon>
        <taxon>Dioscoreaceae</taxon>
        <taxon>Dioscorea</taxon>
    </lineage>
</organism>